<name>A0A438F266_VITVI</name>
<feature type="region of interest" description="Disordered" evidence="1">
    <location>
        <begin position="1"/>
        <end position="30"/>
    </location>
</feature>
<dbReference type="EMBL" id="QGNW01001142">
    <property type="protein sequence ID" value="RVW53742.1"/>
    <property type="molecule type" value="Genomic_DNA"/>
</dbReference>
<evidence type="ECO:0000313" key="3">
    <source>
        <dbReference type="Proteomes" id="UP000288805"/>
    </source>
</evidence>
<reference evidence="2 3" key="1">
    <citation type="journal article" date="2018" name="PLoS Genet.">
        <title>Population sequencing reveals clonal diversity and ancestral inbreeding in the grapevine cultivar Chardonnay.</title>
        <authorList>
            <person name="Roach M.J."/>
            <person name="Johnson D.L."/>
            <person name="Bohlmann J."/>
            <person name="van Vuuren H.J."/>
            <person name="Jones S.J."/>
            <person name="Pretorius I.S."/>
            <person name="Schmidt S.A."/>
            <person name="Borneman A.R."/>
        </authorList>
    </citation>
    <scope>NUCLEOTIDE SEQUENCE [LARGE SCALE GENOMIC DNA]</scope>
    <source>
        <strain evidence="3">cv. Chardonnay</strain>
        <tissue evidence="2">Leaf</tissue>
    </source>
</reference>
<evidence type="ECO:0000313" key="2">
    <source>
        <dbReference type="EMBL" id="RVW53742.1"/>
    </source>
</evidence>
<protein>
    <submittedName>
        <fullName evidence="2">Uncharacterized protein</fullName>
    </submittedName>
</protein>
<accession>A0A438F266</accession>
<feature type="compositionally biased region" description="Acidic residues" evidence="1">
    <location>
        <begin position="1"/>
        <end position="25"/>
    </location>
</feature>
<dbReference type="Proteomes" id="UP000288805">
    <property type="component" value="Unassembled WGS sequence"/>
</dbReference>
<sequence>MDEDEDSDEEEEKDEEEQEELEENDGERFMAMGDDEFSIENIKMMGFIRENGGRNVAFEEENELGGHSEAAVVVVEGILFQKALARTAADHRPGVEEYYKRMSKHDLQGAEEYLGRAILADPKDEEEEDDDDGTCHVDTMPPILHEFAKASANK</sequence>
<gene>
    <name evidence="2" type="ORF">CK203_069066</name>
</gene>
<proteinExistence type="predicted"/>
<comment type="caution">
    <text evidence="2">The sequence shown here is derived from an EMBL/GenBank/DDBJ whole genome shotgun (WGS) entry which is preliminary data.</text>
</comment>
<organism evidence="2 3">
    <name type="scientific">Vitis vinifera</name>
    <name type="common">Grape</name>
    <dbReference type="NCBI Taxonomy" id="29760"/>
    <lineage>
        <taxon>Eukaryota</taxon>
        <taxon>Viridiplantae</taxon>
        <taxon>Streptophyta</taxon>
        <taxon>Embryophyta</taxon>
        <taxon>Tracheophyta</taxon>
        <taxon>Spermatophyta</taxon>
        <taxon>Magnoliopsida</taxon>
        <taxon>eudicotyledons</taxon>
        <taxon>Gunneridae</taxon>
        <taxon>Pentapetalae</taxon>
        <taxon>rosids</taxon>
        <taxon>Vitales</taxon>
        <taxon>Vitaceae</taxon>
        <taxon>Viteae</taxon>
        <taxon>Vitis</taxon>
    </lineage>
</organism>
<evidence type="ECO:0000256" key="1">
    <source>
        <dbReference type="SAM" id="MobiDB-lite"/>
    </source>
</evidence>
<dbReference type="AlphaFoldDB" id="A0A438F266"/>